<dbReference type="AlphaFoldDB" id="M5G6M1"/>
<dbReference type="STRING" id="1858805.M5G6M1"/>
<dbReference type="PANTHER" id="PTHR13318">
    <property type="entry name" value="PARTNER OF PAIRED, ISOFORM B-RELATED"/>
    <property type="match status" value="1"/>
</dbReference>
<dbReference type="Proteomes" id="UP000030653">
    <property type="component" value="Unassembled WGS sequence"/>
</dbReference>
<name>M5G6M1_DACPD</name>
<evidence type="ECO:0000313" key="4">
    <source>
        <dbReference type="Proteomes" id="UP000030653"/>
    </source>
</evidence>
<proteinExistence type="predicted"/>
<keyword evidence="4" id="KW-1185">Reference proteome</keyword>
<dbReference type="GO" id="GO:0031146">
    <property type="term" value="P:SCF-dependent proteasomal ubiquitin-dependent protein catabolic process"/>
    <property type="evidence" value="ECO:0007669"/>
    <property type="project" value="TreeGrafter"/>
</dbReference>
<dbReference type="Gene3D" id="3.80.10.10">
    <property type="entry name" value="Ribonuclease Inhibitor"/>
    <property type="match status" value="2"/>
</dbReference>
<dbReference type="SUPFAM" id="SSF52047">
    <property type="entry name" value="RNI-like"/>
    <property type="match status" value="1"/>
</dbReference>
<dbReference type="EMBL" id="JH795856">
    <property type="protein sequence ID" value="EJU05901.1"/>
    <property type="molecule type" value="Genomic_DNA"/>
</dbReference>
<dbReference type="SMART" id="SM00367">
    <property type="entry name" value="LRR_CC"/>
    <property type="match status" value="6"/>
</dbReference>
<dbReference type="InterPro" id="IPR056451">
    <property type="entry name" value="Znf_Tbcl_Rhp7"/>
</dbReference>
<dbReference type="GeneID" id="63690770"/>
<evidence type="ECO:0000313" key="3">
    <source>
        <dbReference type="EMBL" id="EJU05901.1"/>
    </source>
</evidence>
<protein>
    <submittedName>
        <fullName evidence="3">RNI-like protein</fullName>
    </submittedName>
</protein>
<organism evidence="3 4">
    <name type="scientific">Dacryopinax primogenitus (strain DJM 731)</name>
    <name type="common">Brown rot fungus</name>
    <dbReference type="NCBI Taxonomy" id="1858805"/>
    <lineage>
        <taxon>Eukaryota</taxon>
        <taxon>Fungi</taxon>
        <taxon>Dikarya</taxon>
        <taxon>Basidiomycota</taxon>
        <taxon>Agaricomycotina</taxon>
        <taxon>Dacrymycetes</taxon>
        <taxon>Dacrymycetales</taxon>
        <taxon>Dacrymycetaceae</taxon>
        <taxon>Dacryopinax</taxon>
    </lineage>
</organism>
<gene>
    <name evidence="3" type="ORF">DACRYDRAFT_62622</name>
</gene>
<dbReference type="OMA" id="ACRHISR"/>
<evidence type="ECO:0000256" key="1">
    <source>
        <dbReference type="SAM" id="MobiDB-lite"/>
    </source>
</evidence>
<dbReference type="GO" id="GO:0019005">
    <property type="term" value="C:SCF ubiquitin ligase complex"/>
    <property type="evidence" value="ECO:0007669"/>
    <property type="project" value="TreeGrafter"/>
</dbReference>
<dbReference type="InterPro" id="IPR006553">
    <property type="entry name" value="Leu-rich_rpt_Cys-con_subtyp"/>
</dbReference>
<evidence type="ECO:0000259" key="2">
    <source>
        <dbReference type="Pfam" id="PF23550"/>
    </source>
</evidence>
<feature type="domain" description="DNA repair protein rhp7 treble clef" evidence="2">
    <location>
        <begin position="33"/>
        <end position="71"/>
    </location>
</feature>
<dbReference type="RefSeq" id="XP_040632795.1">
    <property type="nucleotide sequence ID" value="XM_040775708.1"/>
</dbReference>
<dbReference type="HOGENOM" id="CLU_006598_2_0_1"/>
<feature type="region of interest" description="Disordered" evidence="1">
    <location>
        <begin position="1"/>
        <end position="36"/>
    </location>
</feature>
<dbReference type="InterPro" id="IPR032675">
    <property type="entry name" value="LRR_dom_sf"/>
</dbReference>
<reference evidence="3 4" key="1">
    <citation type="journal article" date="2012" name="Science">
        <title>The Paleozoic origin of enzymatic lignin decomposition reconstructed from 31 fungal genomes.</title>
        <authorList>
            <person name="Floudas D."/>
            <person name="Binder M."/>
            <person name="Riley R."/>
            <person name="Barry K."/>
            <person name="Blanchette R.A."/>
            <person name="Henrissat B."/>
            <person name="Martinez A.T."/>
            <person name="Otillar R."/>
            <person name="Spatafora J.W."/>
            <person name="Yadav J.S."/>
            <person name="Aerts A."/>
            <person name="Benoit I."/>
            <person name="Boyd A."/>
            <person name="Carlson A."/>
            <person name="Copeland A."/>
            <person name="Coutinho P.M."/>
            <person name="de Vries R.P."/>
            <person name="Ferreira P."/>
            <person name="Findley K."/>
            <person name="Foster B."/>
            <person name="Gaskell J."/>
            <person name="Glotzer D."/>
            <person name="Gorecki P."/>
            <person name="Heitman J."/>
            <person name="Hesse C."/>
            <person name="Hori C."/>
            <person name="Igarashi K."/>
            <person name="Jurgens J.A."/>
            <person name="Kallen N."/>
            <person name="Kersten P."/>
            <person name="Kohler A."/>
            <person name="Kuees U."/>
            <person name="Kumar T.K.A."/>
            <person name="Kuo A."/>
            <person name="LaButti K."/>
            <person name="Larrondo L.F."/>
            <person name="Lindquist E."/>
            <person name="Ling A."/>
            <person name="Lombard V."/>
            <person name="Lucas S."/>
            <person name="Lundell T."/>
            <person name="Martin R."/>
            <person name="McLaughlin D.J."/>
            <person name="Morgenstern I."/>
            <person name="Morin E."/>
            <person name="Murat C."/>
            <person name="Nagy L.G."/>
            <person name="Nolan M."/>
            <person name="Ohm R.A."/>
            <person name="Patyshakuliyeva A."/>
            <person name="Rokas A."/>
            <person name="Ruiz-Duenas F.J."/>
            <person name="Sabat G."/>
            <person name="Salamov A."/>
            <person name="Samejima M."/>
            <person name="Schmutz J."/>
            <person name="Slot J.C."/>
            <person name="St John F."/>
            <person name="Stenlid J."/>
            <person name="Sun H."/>
            <person name="Sun S."/>
            <person name="Syed K."/>
            <person name="Tsang A."/>
            <person name="Wiebenga A."/>
            <person name="Young D."/>
            <person name="Pisabarro A."/>
            <person name="Eastwood D.C."/>
            <person name="Martin F."/>
            <person name="Cullen D."/>
            <person name="Grigoriev I.V."/>
            <person name="Hibbett D.S."/>
        </authorList>
    </citation>
    <scope>NUCLEOTIDE SEQUENCE [LARGE SCALE GENOMIC DNA]</scope>
    <source>
        <strain evidence="3 4">DJM-731 SS1</strain>
    </source>
</reference>
<dbReference type="Pfam" id="PF23550">
    <property type="entry name" value="zf_Tbcl_Rhp7"/>
    <property type="match status" value="1"/>
</dbReference>
<dbReference type="OrthoDB" id="421226at2759"/>
<accession>M5G6M1</accession>
<sequence>MEKLKKRRLNGDDPEEEDEYTAKSGAGGKTPNVGDRDECAECGKMFTVTAYTRPADPGPGYLCHACTKAAGQDPFKPSQGPRKRKAPEDKRKIVFFEVKDPVPTLAELCLETISQHIEDVEALGDIGSLNMDKIAKIISKNRRLNAAVAPLFYDVANEYLTLYDCTGLDANGLIALANLNPNLVDLRLEFCGRVEATVIQHWAQHLTKLKRLELLAPFLVTDKAWINFFETVGNKLEGFLITNSPRFTLECLGSLVENCPNLTELRLRRVGQLADPWLILLYPLKNLTMLDLSDPSLGSLPISLTDEPIINLLTNIGANLEHLDLSGHELVTDNMLIMGIAPHTPKLQRLKLVELPNLTDEGVAAFFNALVAPPLHWLDISRNSELGDKALTALLDHSGAGLTHLNINQFKEASTEVLMQISDKAKRLQVVDVGFCRGVDDFVVKGLQDECGDLKEIKVYGCNHITENCPKKRGIRIVGIESHTY</sequence>